<dbReference type="Proteomes" id="UP001596439">
    <property type="component" value="Unassembled WGS sequence"/>
</dbReference>
<name>A0ABW2PIF1_9BACL</name>
<reference evidence="2" key="1">
    <citation type="journal article" date="2019" name="Int. J. Syst. Evol. Microbiol.">
        <title>The Global Catalogue of Microorganisms (GCM) 10K type strain sequencing project: providing services to taxonomists for standard genome sequencing and annotation.</title>
        <authorList>
            <consortium name="The Broad Institute Genomics Platform"/>
            <consortium name="The Broad Institute Genome Sequencing Center for Infectious Disease"/>
            <person name="Wu L."/>
            <person name="Ma J."/>
        </authorList>
    </citation>
    <scope>NUCLEOTIDE SEQUENCE [LARGE SCALE GENOMIC DNA]</scope>
    <source>
        <strain evidence="2">CCUG 55590</strain>
    </source>
</reference>
<gene>
    <name evidence="1" type="ORF">ACFQO8_03765</name>
</gene>
<protein>
    <submittedName>
        <fullName evidence="1">Uncharacterized protein</fullName>
    </submittedName>
</protein>
<proteinExistence type="predicted"/>
<evidence type="ECO:0000313" key="1">
    <source>
        <dbReference type="EMBL" id="MFC7389248.1"/>
    </source>
</evidence>
<organism evidence="1 2">
    <name type="scientific">Exiguobacterium aestuarii</name>
    <dbReference type="NCBI Taxonomy" id="273527"/>
    <lineage>
        <taxon>Bacteria</taxon>
        <taxon>Bacillati</taxon>
        <taxon>Bacillota</taxon>
        <taxon>Bacilli</taxon>
        <taxon>Bacillales</taxon>
        <taxon>Bacillales Family XII. Incertae Sedis</taxon>
        <taxon>Exiguobacterium</taxon>
    </lineage>
</organism>
<accession>A0ABW2PIF1</accession>
<dbReference type="RefSeq" id="WP_260569868.1">
    <property type="nucleotide sequence ID" value="NZ_JANIEL010000051.1"/>
</dbReference>
<dbReference type="EMBL" id="JBHTCE010000001">
    <property type="protein sequence ID" value="MFC7389248.1"/>
    <property type="molecule type" value="Genomic_DNA"/>
</dbReference>
<sequence>MRWSVWDAENLLTKKTNRLLMITWETNGTKNVCRKKPTDQ</sequence>
<comment type="caution">
    <text evidence="1">The sequence shown here is derived from an EMBL/GenBank/DDBJ whole genome shotgun (WGS) entry which is preliminary data.</text>
</comment>
<evidence type="ECO:0000313" key="2">
    <source>
        <dbReference type="Proteomes" id="UP001596439"/>
    </source>
</evidence>
<keyword evidence="2" id="KW-1185">Reference proteome</keyword>